<evidence type="ECO:0000313" key="2">
    <source>
        <dbReference type="Proteomes" id="UP001055811"/>
    </source>
</evidence>
<organism evidence="1 2">
    <name type="scientific">Cichorium intybus</name>
    <name type="common">Chicory</name>
    <dbReference type="NCBI Taxonomy" id="13427"/>
    <lineage>
        <taxon>Eukaryota</taxon>
        <taxon>Viridiplantae</taxon>
        <taxon>Streptophyta</taxon>
        <taxon>Embryophyta</taxon>
        <taxon>Tracheophyta</taxon>
        <taxon>Spermatophyta</taxon>
        <taxon>Magnoliopsida</taxon>
        <taxon>eudicotyledons</taxon>
        <taxon>Gunneridae</taxon>
        <taxon>Pentapetalae</taxon>
        <taxon>asterids</taxon>
        <taxon>campanulids</taxon>
        <taxon>Asterales</taxon>
        <taxon>Asteraceae</taxon>
        <taxon>Cichorioideae</taxon>
        <taxon>Cichorieae</taxon>
        <taxon>Cichoriinae</taxon>
        <taxon>Cichorium</taxon>
    </lineage>
</organism>
<gene>
    <name evidence="1" type="ORF">L2E82_38649</name>
</gene>
<dbReference type="Proteomes" id="UP001055811">
    <property type="component" value="Linkage Group LG07"/>
</dbReference>
<reference evidence="2" key="1">
    <citation type="journal article" date="2022" name="Mol. Ecol. Resour.">
        <title>The genomes of chicory, endive, great burdock and yacon provide insights into Asteraceae palaeo-polyploidization history and plant inulin production.</title>
        <authorList>
            <person name="Fan W."/>
            <person name="Wang S."/>
            <person name="Wang H."/>
            <person name="Wang A."/>
            <person name="Jiang F."/>
            <person name="Liu H."/>
            <person name="Zhao H."/>
            <person name="Xu D."/>
            <person name="Zhang Y."/>
        </authorList>
    </citation>
    <scope>NUCLEOTIDE SEQUENCE [LARGE SCALE GENOMIC DNA]</scope>
    <source>
        <strain evidence="2">cv. Punajuju</strain>
    </source>
</reference>
<comment type="caution">
    <text evidence="1">The sequence shown here is derived from an EMBL/GenBank/DDBJ whole genome shotgun (WGS) entry which is preliminary data.</text>
</comment>
<evidence type="ECO:0000313" key="1">
    <source>
        <dbReference type="EMBL" id="KAI3708992.1"/>
    </source>
</evidence>
<dbReference type="EMBL" id="CM042015">
    <property type="protein sequence ID" value="KAI3708992.1"/>
    <property type="molecule type" value="Genomic_DNA"/>
</dbReference>
<proteinExistence type="predicted"/>
<keyword evidence="2" id="KW-1185">Reference proteome</keyword>
<sequence>MDAAKYLRNHVWRCGSYGGVGSYNTGLYGNTMYEGGHGGLFGGSRVMYNNSFGGPMGGGNGIGPGYLYGGDQDPNNQFDLQKHVSNINNLCRKKKDRCRLPEFRRREEAQVARGAAGRISGGFTGKIAGGIVGGSRSPSSRHEEREVWRQKNTIRGYILEEGKGK</sequence>
<reference evidence="1 2" key="2">
    <citation type="journal article" date="2022" name="Mol. Ecol. Resour.">
        <title>The genomes of chicory, endive, great burdock and yacon provide insights into Asteraceae paleo-polyploidization history and plant inulin production.</title>
        <authorList>
            <person name="Fan W."/>
            <person name="Wang S."/>
            <person name="Wang H."/>
            <person name="Wang A."/>
            <person name="Jiang F."/>
            <person name="Liu H."/>
            <person name="Zhao H."/>
            <person name="Xu D."/>
            <person name="Zhang Y."/>
        </authorList>
    </citation>
    <scope>NUCLEOTIDE SEQUENCE [LARGE SCALE GENOMIC DNA]</scope>
    <source>
        <strain evidence="2">cv. Punajuju</strain>
        <tissue evidence="1">Leaves</tissue>
    </source>
</reference>
<name>A0ACB9AFR9_CICIN</name>
<protein>
    <submittedName>
        <fullName evidence="1">Uncharacterized protein</fullName>
    </submittedName>
</protein>
<accession>A0ACB9AFR9</accession>